<evidence type="ECO:0000313" key="2">
    <source>
        <dbReference type="EMBL" id="MDQ0642673.1"/>
    </source>
</evidence>
<feature type="transmembrane region" description="Helical" evidence="1">
    <location>
        <begin position="85"/>
        <end position="105"/>
    </location>
</feature>
<accession>A0ABU0P5S7</accession>
<comment type="caution">
    <text evidence="2">The sequence shown here is derived from an EMBL/GenBank/DDBJ whole genome shotgun (WGS) entry which is preliminary data.</text>
</comment>
<dbReference type="RefSeq" id="WP_307358608.1">
    <property type="nucleotide sequence ID" value="NZ_JAUSXK010000001.1"/>
</dbReference>
<feature type="transmembrane region" description="Helical" evidence="1">
    <location>
        <begin position="27"/>
        <end position="46"/>
    </location>
</feature>
<sequence length="237" mass="25632">MSIATIQQQLSTPPGFAKAVKSTSSTLVLGIISLVASAFCLVMNTFQLGSASDWNWRLIERYFLTADVIEFTGSSSGRAEIWRFLYVYAPIILIPLGIILLIVHFSTRSKNGASLFADFQSRGWVGRQRFTGMKAQNGRAQVEVVFISHPSMPDETFDATVQQYSAWVASLDKKSLKKAIAAVTRAGALTGLSAATLSPELPAAITVATVRGSSEFAVVVPPAPDGRGKYRVLEIKN</sequence>
<dbReference type="EMBL" id="JAUSXK010000001">
    <property type="protein sequence ID" value="MDQ0642673.1"/>
    <property type="molecule type" value="Genomic_DNA"/>
</dbReference>
<keyword evidence="1" id="KW-0812">Transmembrane</keyword>
<evidence type="ECO:0000256" key="1">
    <source>
        <dbReference type="SAM" id="Phobius"/>
    </source>
</evidence>
<evidence type="ECO:0000313" key="3">
    <source>
        <dbReference type="Proteomes" id="UP001239085"/>
    </source>
</evidence>
<keyword evidence="1" id="KW-1133">Transmembrane helix</keyword>
<keyword evidence="1" id="KW-0472">Membrane</keyword>
<dbReference type="Proteomes" id="UP001239085">
    <property type="component" value="Unassembled WGS sequence"/>
</dbReference>
<name>A0ABU0P5S7_9MICO</name>
<organism evidence="2 3">
    <name type="scientific">Microbacterium murale</name>
    <dbReference type="NCBI Taxonomy" id="1081040"/>
    <lineage>
        <taxon>Bacteria</taxon>
        <taxon>Bacillati</taxon>
        <taxon>Actinomycetota</taxon>
        <taxon>Actinomycetes</taxon>
        <taxon>Micrococcales</taxon>
        <taxon>Microbacteriaceae</taxon>
        <taxon>Microbacterium</taxon>
    </lineage>
</organism>
<reference evidence="2 3" key="1">
    <citation type="submission" date="2023-07" db="EMBL/GenBank/DDBJ databases">
        <title>Comparative genomics of wheat-associated soil bacteria to identify genetic determinants of phenazine resistance.</title>
        <authorList>
            <person name="Mouncey N."/>
        </authorList>
    </citation>
    <scope>NUCLEOTIDE SEQUENCE [LARGE SCALE GENOMIC DNA]</scope>
    <source>
        <strain evidence="2 3">W2I7</strain>
    </source>
</reference>
<protein>
    <submittedName>
        <fullName evidence="2">Uncharacterized protein</fullName>
    </submittedName>
</protein>
<proteinExistence type="predicted"/>
<keyword evidence="3" id="KW-1185">Reference proteome</keyword>
<gene>
    <name evidence="2" type="ORF">QFZ46_000833</name>
</gene>